<name>A0A0E9WRA4_ANGAN</name>
<reference evidence="1" key="1">
    <citation type="submission" date="2014-11" db="EMBL/GenBank/DDBJ databases">
        <authorList>
            <person name="Amaro Gonzalez C."/>
        </authorList>
    </citation>
    <scope>NUCLEOTIDE SEQUENCE</scope>
</reference>
<dbReference type="EMBL" id="GBXM01015781">
    <property type="protein sequence ID" value="JAH92796.1"/>
    <property type="molecule type" value="Transcribed_RNA"/>
</dbReference>
<proteinExistence type="predicted"/>
<reference evidence="1" key="2">
    <citation type="journal article" date="2015" name="Fish Shellfish Immunol.">
        <title>Early steps in the European eel (Anguilla anguilla)-Vibrio vulnificus interaction in the gills: Role of the RtxA13 toxin.</title>
        <authorList>
            <person name="Callol A."/>
            <person name="Pajuelo D."/>
            <person name="Ebbesson L."/>
            <person name="Teles M."/>
            <person name="MacKenzie S."/>
            <person name="Amaro C."/>
        </authorList>
    </citation>
    <scope>NUCLEOTIDE SEQUENCE</scope>
</reference>
<protein>
    <submittedName>
        <fullName evidence="1">Uncharacterized protein</fullName>
    </submittedName>
</protein>
<evidence type="ECO:0000313" key="1">
    <source>
        <dbReference type="EMBL" id="JAH92796.1"/>
    </source>
</evidence>
<accession>A0A0E9WRA4</accession>
<sequence>MSRLIYHIKVQESFRGSLPHALLSEISTLSQISCSYCSCLESMVCSLVMQFWNEYFFQICEERLSTFKLQTEKCGVLKNAFKSYILA</sequence>
<organism evidence="1">
    <name type="scientific">Anguilla anguilla</name>
    <name type="common">European freshwater eel</name>
    <name type="synonym">Muraena anguilla</name>
    <dbReference type="NCBI Taxonomy" id="7936"/>
    <lineage>
        <taxon>Eukaryota</taxon>
        <taxon>Metazoa</taxon>
        <taxon>Chordata</taxon>
        <taxon>Craniata</taxon>
        <taxon>Vertebrata</taxon>
        <taxon>Euteleostomi</taxon>
        <taxon>Actinopterygii</taxon>
        <taxon>Neopterygii</taxon>
        <taxon>Teleostei</taxon>
        <taxon>Anguilliformes</taxon>
        <taxon>Anguillidae</taxon>
        <taxon>Anguilla</taxon>
    </lineage>
</organism>
<dbReference type="AlphaFoldDB" id="A0A0E9WRA4"/>